<evidence type="ECO:0000259" key="1">
    <source>
        <dbReference type="Pfam" id="PF00135"/>
    </source>
</evidence>
<feature type="domain" description="Carboxylesterase type B" evidence="1">
    <location>
        <begin position="7"/>
        <end position="472"/>
    </location>
</feature>
<accession>A0A8H5NUS8</accession>
<organism evidence="2 3">
    <name type="scientific">Fusarium pseudocircinatum</name>
    <dbReference type="NCBI Taxonomy" id="56676"/>
    <lineage>
        <taxon>Eukaryota</taxon>
        <taxon>Fungi</taxon>
        <taxon>Dikarya</taxon>
        <taxon>Ascomycota</taxon>
        <taxon>Pezizomycotina</taxon>
        <taxon>Sordariomycetes</taxon>
        <taxon>Hypocreomycetidae</taxon>
        <taxon>Hypocreales</taxon>
        <taxon>Nectriaceae</taxon>
        <taxon>Fusarium</taxon>
        <taxon>Fusarium fujikuroi species complex</taxon>
    </lineage>
</organism>
<dbReference type="Proteomes" id="UP000546213">
    <property type="component" value="Unassembled WGS sequence"/>
</dbReference>
<evidence type="ECO:0000313" key="3">
    <source>
        <dbReference type="Proteomes" id="UP000546213"/>
    </source>
</evidence>
<proteinExistence type="predicted"/>
<gene>
    <name evidence="2" type="ORF">FPCIR_10750</name>
</gene>
<dbReference type="AlphaFoldDB" id="A0A8H5NUS8"/>
<dbReference type="EMBL" id="JAAOAS010000324">
    <property type="protein sequence ID" value="KAF5580101.1"/>
    <property type="molecule type" value="Genomic_DNA"/>
</dbReference>
<dbReference type="Pfam" id="PF00135">
    <property type="entry name" value="COesterase"/>
    <property type="match status" value="1"/>
</dbReference>
<reference evidence="2 3" key="1">
    <citation type="submission" date="2020-05" db="EMBL/GenBank/DDBJ databases">
        <title>Identification and distribution of gene clusters putatively required for synthesis of sphingolipid metabolism inhibitors in phylogenetically diverse species of the filamentous fungus Fusarium.</title>
        <authorList>
            <person name="Kim H.-S."/>
            <person name="Busman M."/>
            <person name="Brown D.W."/>
            <person name="Divon H."/>
            <person name="Uhlig S."/>
            <person name="Proctor R.H."/>
        </authorList>
    </citation>
    <scope>NUCLEOTIDE SEQUENCE [LARGE SCALE GENOMIC DNA]</scope>
    <source>
        <strain evidence="2 3">NRRL 36939</strain>
    </source>
</reference>
<dbReference type="PANTHER" id="PTHR43142">
    <property type="entry name" value="CARBOXYLIC ESTER HYDROLASE"/>
    <property type="match status" value="1"/>
</dbReference>
<dbReference type="InterPro" id="IPR029058">
    <property type="entry name" value="AB_hydrolase_fold"/>
</dbReference>
<sequence length="531" mass="58512">MAFTLNHTRLGDIQGSRLDGQEVVQYLGIQYATLAHRFAGPELKTDYDGKIDATRRGPTVVRPPLACDIEFGLIQKALDKPDDRPMSDLDGLTLDITVPEVSLNDKNARLPVLVFIHGGAYIIGDSGAPHYDMAAIVAYSQSIGKPIVGVSINYRLGVAGFLDSNEMRAGGVPPNRGILDQKTAFLWVRRNIGGFSGDPTRITAIGQSAGGSSIMHLLDLNLQNESLFDRAICLSGNNLAVPSSTKQVAQDAYKSVLQYLGIDYTSSSEDQLKALIATSAEDMLSKVPMSVPLQPVLEADQLPSFRSLETRLPSAQYRSPLMIGSTDFDAVVFEVLGLFADRDPGLAQGFARSFNKVISEEHHARLERLLNLYGIPEAENDDAARIKILQFGTDLKYFATSRHYANLWPAQSWLYYFNESNPWDGPHKGRSAHCLDIAYLFLNFNHVMDDSQKKTATDFARDVISFTNMEKPWAEFHTSKDLRVYGGLAESHESGDSLKTTPGPSEEVQRLWSEIGLDNLAQAWGAYSTRS</sequence>
<dbReference type="PANTHER" id="PTHR43142:SF11">
    <property type="entry name" value="CARBOXYLIC ESTER HYDROLASE"/>
    <property type="match status" value="1"/>
</dbReference>
<dbReference type="InterPro" id="IPR002018">
    <property type="entry name" value="CarbesteraseB"/>
</dbReference>
<keyword evidence="3" id="KW-1185">Reference proteome</keyword>
<name>A0A8H5NUS8_9HYPO</name>
<evidence type="ECO:0000313" key="2">
    <source>
        <dbReference type="EMBL" id="KAF5580101.1"/>
    </source>
</evidence>
<dbReference type="OrthoDB" id="408631at2759"/>
<protein>
    <submittedName>
        <fullName evidence="2">Para-nitrobenzyl esterase</fullName>
    </submittedName>
</protein>
<dbReference type="Gene3D" id="3.40.50.1820">
    <property type="entry name" value="alpha/beta hydrolase"/>
    <property type="match status" value="1"/>
</dbReference>
<dbReference type="SUPFAM" id="SSF53474">
    <property type="entry name" value="alpha/beta-Hydrolases"/>
    <property type="match status" value="1"/>
</dbReference>
<comment type="caution">
    <text evidence="2">The sequence shown here is derived from an EMBL/GenBank/DDBJ whole genome shotgun (WGS) entry which is preliminary data.</text>
</comment>